<evidence type="ECO:0000256" key="5">
    <source>
        <dbReference type="RuleBase" id="RU362118"/>
    </source>
</evidence>
<accession>A0A318ET38</accession>
<evidence type="ECO:0000256" key="3">
    <source>
        <dbReference type="ARBA" id="ARBA00022898"/>
    </source>
</evidence>
<dbReference type="InterPro" id="IPR015422">
    <property type="entry name" value="PyrdxlP-dep_Trfase_small"/>
</dbReference>
<name>A0A318ET38_9FIRM</name>
<dbReference type="AlphaFoldDB" id="A0A318ET38"/>
<dbReference type="GO" id="GO:0030170">
    <property type="term" value="F:pyridoxal phosphate binding"/>
    <property type="evidence" value="ECO:0007669"/>
    <property type="project" value="InterPro"/>
</dbReference>
<evidence type="ECO:0000313" key="7">
    <source>
        <dbReference type="Proteomes" id="UP000247523"/>
    </source>
</evidence>
<proteinExistence type="inferred from homology"/>
<dbReference type="SUPFAM" id="SSF53383">
    <property type="entry name" value="PLP-dependent transferases"/>
    <property type="match status" value="1"/>
</dbReference>
<dbReference type="FunFam" id="3.90.1150.10:FF:000033">
    <property type="entry name" value="Cystathionine gamma-synthase"/>
    <property type="match status" value="1"/>
</dbReference>
<evidence type="ECO:0000256" key="4">
    <source>
        <dbReference type="PIRSR" id="PIRSR001434-2"/>
    </source>
</evidence>
<organism evidence="6 7">
    <name type="scientific">Lachnotalea glycerini</name>
    <dbReference type="NCBI Taxonomy" id="1763509"/>
    <lineage>
        <taxon>Bacteria</taxon>
        <taxon>Bacillati</taxon>
        <taxon>Bacillota</taxon>
        <taxon>Clostridia</taxon>
        <taxon>Lachnospirales</taxon>
        <taxon>Lachnospiraceae</taxon>
        <taxon>Lachnotalea</taxon>
    </lineage>
</organism>
<dbReference type="GO" id="GO:0016846">
    <property type="term" value="F:carbon-sulfur lyase activity"/>
    <property type="evidence" value="ECO:0007669"/>
    <property type="project" value="TreeGrafter"/>
</dbReference>
<dbReference type="Gene3D" id="3.90.1150.10">
    <property type="entry name" value="Aspartate Aminotransferase, domain 1"/>
    <property type="match status" value="1"/>
</dbReference>
<dbReference type="InterPro" id="IPR015421">
    <property type="entry name" value="PyrdxlP-dep_Trfase_major"/>
</dbReference>
<dbReference type="EMBL" id="QICS01000011">
    <property type="protein sequence ID" value="PXV86839.1"/>
    <property type="molecule type" value="Genomic_DNA"/>
</dbReference>
<dbReference type="PIRSF" id="PIRSF001434">
    <property type="entry name" value="CGS"/>
    <property type="match status" value="1"/>
</dbReference>
<dbReference type="PANTHER" id="PTHR11808">
    <property type="entry name" value="TRANS-SULFURATION ENZYME FAMILY MEMBER"/>
    <property type="match status" value="1"/>
</dbReference>
<protein>
    <submittedName>
        <fullName evidence="6">Cystathionine gamma-synthase</fullName>
    </submittedName>
</protein>
<gene>
    <name evidence="6" type="ORF">C8E03_11139</name>
</gene>
<comment type="cofactor">
    <cofactor evidence="1 5">
        <name>pyridoxal 5'-phosphate</name>
        <dbReference type="ChEBI" id="CHEBI:597326"/>
    </cofactor>
</comment>
<keyword evidence="3 4" id="KW-0663">Pyridoxal phosphate</keyword>
<dbReference type="FunFam" id="3.40.640.10:FF:000009">
    <property type="entry name" value="Cystathionine gamma-synthase homolog"/>
    <property type="match status" value="1"/>
</dbReference>
<evidence type="ECO:0000256" key="1">
    <source>
        <dbReference type="ARBA" id="ARBA00001933"/>
    </source>
</evidence>
<sequence length="405" mass="45164">MKKQDNRINTAISPLQESKIMRAKRNQSIETICIHGKDLRRAVDNTGAVSFPIYQTAAYAHPAVGESTGYDYSRLQNPTREETERIVADLEEGIDALAFSSGMAAITTCFELFKPNDHLIVTDDLYGGTIRLLEHVSKKNALEISYADTSQSDHIISNIKDNTVAIYIETPTNPMMKVTDIAKAAKIAREKGILLIVDNTFLTPYFQKPLLLGADIVVHSGTKYLCGHNDTIAGFLVTNQDVISEKLRFLIKTTGGGLSPFDSWLLLRGMKTLALRMEKHQQNAISIAHFLKEHKKVAQVYYIGLSEHPSYEIQNRQGSGYGGMLSFRVNSEKTAKQVLQRVRLIQFAESLGGTESLITYPIYQTHADVVEEKRKEQGIDECLLRISVGIENEMELIADLNQALG</sequence>
<dbReference type="GO" id="GO:0009086">
    <property type="term" value="P:methionine biosynthetic process"/>
    <property type="evidence" value="ECO:0007669"/>
    <property type="project" value="UniProtKB-ARBA"/>
</dbReference>
<dbReference type="Pfam" id="PF01053">
    <property type="entry name" value="Cys_Met_Meta_PP"/>
    <property type="match status" value="1"/>
</dbReference>
<dbReference type="Proteomes" id="UP000247523">
    <property type="component" value="Unassembled WGS sequence"/>
</dbReference>
<dbReference type="PANTHER" id="PTHR11808:SF90">
    <property type="entry name" value="CYSTATHIONINE GAMMA-SYNTHASE"/>
    <property type="match status" value="1"/>
</dbReference>
<comment type="similarity">
    <text evidence="2 5">Belongs to the trans-sulfuration enzymes family.</text>
</comment>
<dbReference type="InterPro" id="IPR054542">
    <property type="entry name" value="Cys_met_metab_PP"/>
</dbReference>
<feature type="modified residue" description="N6-(pyridoxal phosphate)lysine" evidence="4">
    <location>
        <position position="223"/>
    </location>
</feature>
<evidence type="ECO:0000256" key="2">
    <source>
        <dbReference type="ARBA" id="ARBA00009077"/>
    </source>
</evidence>
<dbReference type="Gene3D" id="3.40.640.10">
    <property type="entry name" value="Type I PLP-dependent aspartate aminotransferase-like (Major domain)"/>
    <property type="match status" value="1"/>
</dbReference>
<dbReference type="InterPro" id="IPR000277">
    <property type="entry name" value="Cys/Met-Metab_PyrdxlP-dep_enz"/>
</dbReference>
<evidence type="ECO:0000313" key="6">
    <source>
        <dbReference type="EMBL" id="PXV86839.1"/>
    </source>
</evidence>
<dbReference type="CDD" id="cd00614">
    <property type="entry name" value="CGS_like"/>
    <property type="match status" value="1"/>
</dbReference>
<dbReference type="GO" id="GO:0019346">
    <property type="term" value="P:transsulfuration"/>
    <property type="evidence" value="ECO:0007669"/>
    <property type="project" value="InterPro"/>
</dbReference>
<comment type="caution">
    <text evidence="6">The sequence shown here is derived from an EMBL/GenBank/DDBJ whole genome shotgun (WGS) entry which is preliminary data.</text>
</comment>
<dbReference type="PROSITE" id="PS00868">
    <property type="entry name" value="CYS_MET_METAB_PP"/>
    <property type="match status" value="1"/>
</dbReference>
<dbReference type="InterPro" id="IPR015424">
    <property type="entry name" value="PyrdxlP-dep_Trfase"/>
</dbReference>
<dbReference type="GO" id="GO:0005737">
    <property type="term" value="C:cytoplasm"/>
    <property type="evidence" value="ECO:0007669"/>
    <property type="project" value="TreeGrafter"/>
</dbReference>
<reference evidence="6 7" key="1">
    <citation type="submission" date="2018-05" db="EMBL/GenBank/DDBJ databases">
        <title>Genomic Encyclopedia of Type Strains, Phase IV (KMG-IV): sequencing the most valuable type-strain genomes for metagenomic binning, comparative biology and taxonomic classification.</title>
        <authorList>
            <person name="Goeker M."/>
        </authorList>
    </citation>
    <scope>NUCLEOTIDE SEQUENCE [LARGE SCALE GENOMIC DNA]</scope>
    <source>
        <strain evidence="6 7">DSM 28816</strain>
    </source>
</reference>